<protein>
    <recommendedName>
        <fullName evidence="2">Tr-type G domain-containing protein</fullName>
    </recommendedName>
</protein>
<evidence type="ECO:0000259" key="2">
    <source>
        <dbReference type="Pfam" id="PF00009"/>
    </source>
</evidence>
<dbReference type="Pfam" id="PF00009">
    <property type="entry name" value="GTP_EFTU"/>
    <property type="match status" value="1"/>
</dbReference>
<dbReference type="InterPro" id="IPR027417">
    <property type="entry name" value="P-loop_NTPase"/>
</dbReference>
<gene>
    <name evidence="3" type="ORF">A9C19_13890</name>
</gene>
<feature type="domain" description="Tr-type G" evidence="2">
    <location>
        <begin position="384"/>
        <end position="585"/>
    </location>
</feature>
<dbReference type="KEGG" id="bwh:A9C19_13890"/>
<evidence type="ECO:0000313" key="3">
    <source>
        <dbReference type="EMBL" id="APH05733.1"/>
    </source>
</evidence>
<dbReference type="InterPro" id="IPR011990">
    <property type="entry name" value="TPR-like_helical_dom_sf"/>
</dbReference>
<dbReference type="Gene3D" id="1.25.40.10">
    <property type="entry name" value="Tetratricopeptide repeat domain"/>
    <property type="match status" value="1"/>
</dbReference>
<feature type="coiled-coil region" evidence="1">
    <location>
        <begin position="861"/>
        <end position="888"/>
    </location>
</feature>
<dbReference type="RefSeq" id="WP_072580526.1">
    <property type="nucleotide sequence ID" value="NZ_CP016020.1"/>
</dbReference>
<organism evidence="3 4">
    <name type="scientific">Bacillus weihaiensis</name>
    <dbReference type="NCBI Taxonomy" id="1547283"/>
    <lineage>
        <taxon>Bacteria</taxon>
        <taxon>Bacillati</taxon>
        <taxon>Bacillota</taxon>
        <taxon>Bacilli</taxon>
        <taxon>Bacillales</taxon>
        <taxon>Bacillaceae</taxon>
        <taxon>Bacillus</taxon>
    </lineage>
</organism>
<dbReference type="STRING" id="1547283.A9C19_13890"/>
<name>A0A1L3MTR9_9BACI</name>
<reference evidence="3 4" key="1">
    <citation type="journal article" date="2016" name="Sci. Rep.">
        <title>Complete genome sequence and transcriptomic analysis of a novel marine strain Bacillus weihaiensis reveals the mechanism of brown algae degradation.</title>
        <authorList>
            <person name="Zhu Y."/>
            <person name="Chen P."/>
            <person name="Bao Y."/>
            <person name="Men Y."/>
            <person name="Zeng Y."/>
            <person name="Yang J."/>
            <person name="Sun J."/>
            <person name="Sun Y."/>
        </authorList>
    </citation>
    <scope>NUCLEOTIDE SEQUENCE [LARGE SCALE GENOMIC DNA]</scope>
    <source>
        <strain evidence="3 4">Alg07</strain>
    </source>
</reference>
<evidence type="ECO:0000256" key="1">
    <source>
        <dbReference type="SAM" id="Coils"/>
    </source>
</evidence>
<dbReference type="GO" id="GO:0005525">
    <property type="term" value="F:GTP binding"/>
    <property type="evidence" value="ECO:0007669"/>
    <property type="project" value="InterPro"/>
</dbReference>
<dbReference type="Gene3D" id="3.40.50.300">
    <property type="entry name" value="P-loop containing nucleotide triphosphate hydrolases"/>
    <property type="match status" value="1"/>
</dbReference>
<dbReference type="InterPro" id="IPR000795">
    <property type="entry name" value="T_Tr_GTP-bd_dom"/>
</dbReference>
<keyword evidence="1" id="KW-0175">Coiled coil</keyword>
<sequence>MINENQLIEKTFYKNYVQDQDGSPLHILGHLYFNEQNQDGDYDLSYIRFAQGELYYSSQDYETAIFKWENIDNELEAWAKMNIGDAYCKLQLLSAAEDMYTSIITDDETLKSEVALKLFTLYCDRQKIDNAYETIHTALLINPDYPNVTRKAREFYEEQQDHQNAVMLAVSECIRTSKEEWYMPLITYVKNRQTLNFSPEYFLPVLQAIYENNKRLFIQLLEAVWFSFKGQSAYLEWLKALNELIPTLPTLTIEDEKEWDSIVSIYENTFMELTDGTYYLRELHHVIPEFISAWLTLSTSKNGLHPSATVLAWNEIFPGTVRQAITSKAESIIFETENDRNSLSDSLQLFHMIHKWANSHSLDLNQKTKWWVEEVMNRELWHHFLLLGQEGSGKTTFVQSLLGDKVYSGTTSSFVVLKDSDELRYEKMTEYTQQTFYSKNDLSRMLNEEPDALYQVFQPSIILHEQKCAIIDTPTIGSISSIREDIFDTLLLVDGVFYLVDAMDPLTDQDYDLLHQIKNYAPNVKVNFILNKVDFVASDSDAEALIMEMKAKIASIYPHAEVLPYSSLHPFNQQFNQLSRFIDTNFPYDAKEKEERRTAKVLTLIRKMIADLLQKRVDMEKGYIHSIQWNEEILSRLTAFSHKVSDFQSERVESIGKAYRSLLSACRSELEETIPKLLKDSSEQLKEDSDFKTIHLTLNEYMNNKIKEYVEENVLPTIVNQLETWVSASHEELLQNQSFLVEMSDTFNDIYQEDKLSLTCQFAILDDWKRDIDRMTARIFYENENILLKNKPTQMLLKGAGKLLGAFNQNNQVLYQQYKKYIENEPYAETTKAISDKLFMPFELFEKGLKKDIESFFTGPISEVKETIEEAEQNIEDGKEGLSNMKANPEVFYDPLKLFEVNLLQQEFMLQAHKDYTKTY</sequence>
<dbReference type="Proteomes" id="UP000181936">
    <property type="component" value="Chromosome"/>
</dbReference>
<dbReference type="GO" id="GO:0003924">
    <property type="term" value="F:GTPase activity"/>
    <property type="evidence" value="ECO:0007669"/>
    <property type="project" value="InterPro"/>
</dbReference>
<dbReference type="OrthoDB" id="2953146at2"/>
<keyword evidence="4" id="KW-1185">Reference proteome</keyword>
<dbReference type="EMBL" id="CP016020">
    <property type="protein sequence ID" value="APH05733.1"/>
    <property type="molecule type" value="Genomic_DNA"/>
</dbReference>
<evidence type="ECO:0000313" key="4">
    <source>
        <dbReference type="Proteomes" id="UP000181936"/>
    </source>
</evidence>
<proteinExistence type="predicted"/>
<dbReference type="SUPFAM" id="SSF52540">
    <property type="entry name" value="P-loop containing nucleoside triphosphate hydrolases"/>
    <property type="match status" value="1"/>
</dbReference>
<dbReference type="AlphaFoldDB" id="A0A1L3MTR9"/>
<accession>A0A1L3MTR9</accession>
<dbReference type="SUPFAM" id="SSF48452">
    <property type="entry name" value="TPR-like"/>
    <property type="match status" value="1"/>
</dbReference>